<dbReference type="Proteomes" id="UP001156905">
    <property type="component" value="Unassembled WGS sequence"/>
</dbReference>
<dbReference type="EMBL" id="BSOW01000030">
    <property type="protein sequence ID" value="GLR90072.1"/>
    <property type="molecule type" value="Genomic_DNA"/>
</dbReference>
<evidence type="ECO:0000313" key="2">
    <source>
        <dbReference type="Proteomes" id="UP001156905"/>
    </source>
</evidence>
<proteinExistence type="predicted"/>
<name>A0ABQ6B6P2_9BRAD</name>
<gene>
    <name evidence="1" type="ORF">GCM10007857_67860</name>
</gene>
<reference evidence="2" key="1">
    <citation type="journal article" date="2019" name="Int. J. Syst. Evol. Microbiol.">
        <title>The Global Catalogue of Microorganisms (GCM) 10K type strain sequencing project: providing services to taxonomists for standard genome sequencing and annotation.</title>
        <authorList>
            <consortium name="The Broad Institute Genomics Platform"/>
            <consortium name="The Broad Institute Genome Sequencing Center for Infectious Disease"/>
            <person name="Wu L."/>
            <person name="Ma J."/>
        </authorList>
    </citation>
    <scope>NUCLEOTIDE SEQUENCE [LARGE SCALE GENOMIC DNA]</scope>
    <source>
        <strain evidence="2">NBRC 102520</strain>
    </source>
</reference>
<keyword evidence="2" id="KW-1185">Reference proteome</keyword>
<sequence length="53" mass="5856">MRGFDNFGVRLDVRELTRLQCSICWVGYAPVGAPATSAIDSRFLRGVLTEPRG</sequence>
<protein>
    <submittedName>
        <fullName evidence="1">Uncharacterized protein</fullName>
    </submittedName>
</protein>
<evidence type="ECO:0000313" key="1">
    <source>
        <dbReference type="EMBL" id="GLR90072.1"/>
    </source>
</evidence>
<accession>A0ABQ6B6P2</accession>
<dbReference type="RefSeq" id="WP_284272685.1">
    <property type="nucleotide sequence ID" value="NZ_BSOW01000030.1"/>
</dbReference>
<comment type="caution">
    <text evidence="1">The sequence shown here is derived from an EMBL/GenBank/DDBJ whole genome shotgun (WGS) entry which is preliminary data.</text>
</comment>
<organism evidence="1 2">
    <name type="scientific">Bradyrhizobium iriomotense</name>
    <dbReference type="NCBI Taxonomy" id="441950"/>
    <lineage>
        <taxon>Bacteria</taxon>
        <taxon>Pseudomonadati</taxon>
        <taxon>Pseudomonadota</taxon>
        <taxon>Alphaproteobacteria</taxon>
        <taxon>Hyphomicrobiales</taxon>
        <taxon>Nitrobacteraceae</taxon>
        <taxon>Bradyrhizobium</taxon>
    </lineage>
</organism>